<keyword evidence="1" id="KW-0812">Transmembrane</keyword>
<organism evidence="2 3">
    <name type="scientific">Sinorhizobium alkalisoli</name>
    <dbReference type="NCBI Taxonomy" id="1752398"/>
    <lineage>
        <taxon>Bacteria</taxon>
        <taxon>Pseudomonadati</taxon>
        <taxon>Pseudomonadota</taxon>
        <taxon>Alphaproteobacteria</taxon>
        <taxon>Hyphomicrobiales</taxon>
        <taxon>Rhizobiaceae</taxon>
        <taxon>Sinorhizobium/Ensifer group</taxon>
        <taxon>Sinorhizobium</taxon>
    </lineage>
</organism>
<sequence length="285" mass="28948">MSETVHTPSPATTAGPTVLVAATGISWAAVFAGAALALTVQLLLHLLGVGIGAAAFAPRGDVYAGPGAIASGLWFAFSGVIAGFAGGYVASRLSGRTGTTTGVYHGLTCWAVTTLVVVYLLTTSAGALIGGALGGLSSAVGGRIAASAPTMVADPFAEIEHQIRDGIGGNDPAAMRDATVAAVRTLVTSEEMETEHARARAVDALARARSIPVTEARPRVEAYERAYRSAIETGRKQGEELAAATAAVVSTAAFFGFFSLVLGAVAAWLGGWYGVRRVEILSELS</sequence>
<dbReference type="OrthoDB" id="7276301at2"/>
<name>A0A1E3VH45_9HYPH</name>
<protein>
    <submittedName>
        <fullName evidence="2">PhnA-like protein</fullName>
    </submittedName>
</protein>
<gene>
    <name evidence="2" type="ORF">A8M32_03620</name>
</gene>
<dbReference type="EMBL" id="LYBW01000040">
    <property type="protein sequence ID" value="ODR92757.1"/>
    <property type="molecule type" value="Genomic_DNA"/>
</dbReference>
<feature type="transmembrane region" description="Helical" evidence="1">
    <location>
        <begin position="25"/>
        <end position="56"/>
    </location>
</feature>
<evidence type="ECO:0000313" key="3">
    <source>
        <dbReference type="Proteomes" id="UP000094342"/>
    </source>
</evidence>
<proteinExistence type="predicted"/>
<keyword evidence="1" id="KW-0472">Membrane</keyword>
<feature type="transmembrane region" description="Helical" evidence="1">
    <location>
        <begin position="68"/>
        <end position="90"/>
    </location>
</feature>
<dbReference type="Proteomes" id="UP000094342">
    <property type="component" value="Unassembled WGS sequence"/>
</dbReference>
<dbReference type="AlphaFoldDB" id="A0A1E3VH45"/>
<evidence type="ECO:0000256" key="1">
    <source>
        <dbReference type="SAM" id="Phobius"/>
    </source>
</evidence>
<feature type="transmembrane region" description="Helical" evidence="1">
    <location>
        <begin position="241"/>
        <end position="269"/>
    </location>
</feature>
<accession>A0A1E3VH45</accession>
<keyword evidence="3" id="KW-1185">Reference proteome</keyword>
<reference evidence="3" key="1">
    <citation type="submission" date="2016-05" db="EMBL/GenBank/DDBJ databases">
        <authorList>
            <person name="Li Y."/>
        </authorList>
    </citation>
    <scope>NUCLEOTIDE SEQUENCE [LARGE SCALE GENOMIC DNA]</scope>
    <source>
        <strain evidence="3">YIC4027</strain>
    </source>
</reference>
<evidence type="ECO:0000313" key="2">
    <source>
        <dbReference type="EMBL" id="ODR92757.1"/>
    </source>
</evidence>
<dbReference type="RefSeq" id="WP_069457048.1">
    <property type="nucleotide sequence ID" value="NZ_LYBW01000040.1"/>
</dbReference>
<feature type="transmembrane region" description="Helical" evidence="1">
    <location>
        <begin position="110"/>
        <end position="133"/>
    </location>
</feature>
<keyword evidence="1" id="KW-1133">Transmembrane helix</keyword>
<comment type="caution">
    <text evidence="2">The sequence shown here is derived from an EMBL/GenBank/DDBJ whole genome shotgun (WGS) entry which is preliminary data.</text>
</comment>
<dbReference type="STRING" id="1752398.A8M32_03620"/>